<proteinExistence type="predicted"/>
<organism evidence="2 3">
    <name type="scientific">Kluyvera sichuanensis</name>
    <dbReference type="NCBI Taxonomy" id="2725494"/>
    <lineage>
        <taxon>Bacteria</taxon>
        <taxon>Pseudomonadati</taxon>
        <taxon>Pseudomonadota</taxon>
        <taxon>Gammaproteobacteria</taxon>
        <taxon>Enterobacterales</taxon>
        <taxon>Enterobacteriaceae</taxon>
        <taxon>Kluyvera</taxon>
    </lineage>
</organism>
<evidence type="ECO:0000313" key="2">
    <source>
        <dbReference type="EMBL" id="MBC1185576.1"/>
    </source>
</evidence>
<dbReference type="InterPro" id="IPR055247">
    <property type="entry name" value="InsJ-like_HTH"/>
</dbReference>
<sequence>MPWTETRPMQRLDFIRASQAGTMSFSALCRLFGISRKTGYKWLGRFDPSEP</sequence>
<evidence type="ECO:0000313" key="3">
    <source>
        <dbReference type="Proteomes" id="UP000607331"/>
    </source>
</evidence>
<feature type="domain" description="Insertion element IS150 protein InsJ-like helix-turn-helix" evidence="1">
    <location>
        <begin position="10"/>
        <end position="46"/>
    </location>
</feature>
<evidence type="ECO:0000259" key="1">
    <source>
        <dbReference type="Pfam" id="PF13518"/>
    </source>
</evidence>
<dbReference type="InterPro" id="IPR009057">
    <property type="entry name" value="Homeodomain-like_sf"/>
</dbReference>
<dbReference type="Pfam" id="PF13518">
    <property type="entry name" value="HTH_28"/>
    <property type="match status" value="1"/>
</dbReference>
<keyword evidence="3" id="KW-1185">Reference proteome</keyword>
<accession>A0ABR6RR25</accession>
<gene>
    <name evidence="2" type="ORF">HII27_07570</name>
</gene>
<comment type="caution">
    <text evidence="2">The sequence shown here is derived from an EMBL/GenBank/DDBJ whole genome shotgun (WGS) entry which is preliminary data.</text>
</comment>
<dbReference type="EMBL" id="JABBJF010000005">
    <property type="protein sequence ID" value="MBC1185576.1"/>
    <property type="molecule type" value="Genomic_DNA"/>
</dbReference>
<name>A0ABR6RR25_9ENTR</name>
<protein>
    <submittedName>
        <fullName evidence="2">Helix-turn-helix domain-containing protein</fullName>
    </submittedName>
</protein>
<dbReference type="SUPFAM" id="SSF46689">
    <property type="entry name" value="Homeodomain-like"/>
    <property type="match status" value="1"/>
</dbReference>
<dbReference type="Proteomes" id="UP000607331">
    <property type="component" value="Unassembled WGS sequence"/>
</dbReference>
<feature type="non-terminal residue" evidence="2">
    <location>
        <position position="51"/>
    </location>
</feature>
<dbReference type="RefSeq" id="WP_185667331.1">
    <property type="nucleotide sequence ID" value="NZ_JABBJF010000005.1"/>
</dbReference>
<reference evidence="2 3" key="1">
    <citation type="submission" date="2020-04" db="EMBL/GenBank/DDBJ databases">
        <title>The draft genome of Kluyvera sichuanensis strain SCKS090646.</title>
        <authorList>
            <person name="Wei L."/>
            <person name="Liu L."/>
            <person name="Feng Y."/>
            <person name="Zong Z."/>
        </authorList>
    </citation>
    <scope>NUCLEOTIDE SEQUENCE [LARGE SCALE GENOMIC DNA]</scope>
    <source>
        <strain evidence="2 3">090646</strain>
    </source>
</reference>